<organism evidence="2 3">
    <name type="scientific">Brevundimonas variabilis</name>
    <dbReference type="NCBI Taxonomy" id="74312"/>
    <lineage>
        <taxon>Bacteria</taxon>
        <taxon>Pseudomonadati</taxon>
        <taxon>Pseudomonadota</taxon>
        <taxon>Alphaproteobacteria</taxon>
        <taxon>Caulobacterales</taxon>
        <taxon>Caulobacteraceae</taxon>
        <taxon>Brevundimonas</taxon>
    </lineage>
</organism>
<feature type="compositionally biased region" description="Gly residues" evidence="1">
    <location>
        <begin position="260"/>
        <end position="272"/>
    </location>
</feature>
<dbReference type="GO" id="GO:0070273">
    <property type="term" value="F:phosphatidylinositol-4-phosphate binding"/>
    <property type="evidence" value="ECO:0007669"/>
    <property type="project" value="InterPro"/>
</dbReference>
<dbReference type="EMBL" id="JACHOR010000005">
    <property type="protein sequence ID" value="MBB5747360.1"/>
    <property type="molecule type" value="Genomic_DNA"/>
</dbReference>
<name>A0A7W9CKG5_9CAUL</name>
<protein>
    <submittedName>
        <fullName evidence="2">Uncharacterized protein</fullName>
    </submittedName>
</protein>
<evidence type="ECO:0000313" key="2">
    <source>
        <dbReference type="EMBL" id="MBB5747360.1"/>
    </source>
</evidence>
<evidence type="ECO:0000256" key="1">
    <source>
        <dbReference type="SAM" id="MobiDB-lite"/>
    </source>
</evidence>
<evidence type="ECO:0000313" key="3">
    <source>
        <dbReference type="Proteomes" id="UP000545037"/>
    </source>
</evidence>
<accession>A0A7W9CKG5</accession>
<dbReference type="Proteomes" id="UP000545037">
    <property type="component" value="Unassembled WGS sequence"/>
</dbReference>
<feature type="region of interest" description="Disordered" evidence="1">
    <location>
        <begin position="248"/>
        <end position="272"/>
    </location>
</feature>
<reference evidence="2 3" key="1">
    <citation type="submission" date="2020-08" db="EMBL/GenBank/DDBJ databases">
        <title>Genomic Encyclopedia of Type Strains, Phase IV (KMG-IV): sequencing the most valuable type-strain genomes for metagenomic binning, comparative biology and taxonomic classification.</title>
        <authorList>
            <person name="Goeker M."/>
        </authorList>
    </citation>
    <scope>NUCLEOTIDE SEQUENCE [LARGE SCALE GENOMIC DNA]</scope>
    <source>
        <strain evidence="2 3">DSM 4737</strain>
    </source>
</reference>
<dbReference type="AlphaFoldDB" id="A0A7W9CKG5"/>
<proteinExistence type="predicted"/>
<keyword evidence="3" id="KW-1185">Reference proteome</keyword>
<comment type="caution">
    <text evidence="2">The sequence shown here is derived from an EMBL/GenBank/DDBJ whole genome shotgun (WGS) entry which is preliminary data.</text>
</comment>
<gene>
    <name evidence="2" type="ORF">GGR13_002981</name>
</gene>
<dbReference type="RefSeq" id="WP_183214339.1">
    <property type="nucleotide sequence ID" value="NZ_JACHOR010000005.1"/>
</dbReference>
<sequence>MDRRRITPAEAALLITPAGRTATKCLQAGLLSLLAAGRIAFEKPDGPSRPAALVLKGAGAGTTGPLPRHLAVLEAALVDAGKGSPLKAAEVLHALQKRFGHDYGRYLRDEVAPELIRRNLLTRTDDKWLGLFPRITYERTASGEVMTAPLRRLMTAIERLPALLKSDPEQALHLARSAGALLILSPEAQRQIPQLRRLFEQRGEDMVTLCILPMEAEDRGEWEAVLELGDLALSFDAFGLFDSLSSVSDFTSGGDSSSSDGGGDGGGGGGGD</sequence>
<dbReference type="Pfam" id="PF05719">
    <property type="entry name" value="GPP34"/>
    <property type="match status" value="1"/>
</dbReference>
<dbReference type="InterPro" id="IPR008628">
    <property type="entry name" value="GPP34-like"/>
</dbReference>